<keyword evidence="6 8" id="KW-0810">Translation regulation</keyword>
<comment type="subcellular location">
    <subcellularLocation>
        <location evidence="1">Cytoplasm</location>
    </subcellularLocation>
</comment>
<evidence type="ECO:0000256" key="8">
    <source>
        <dbReference type="PROSITE-ProRule" id="PRU00855"/>
    </source>
</evidence>
<dbReference type="InterPro" id="IPR024161">
    <property type="entry name" value="Znf_nanos-typ"/>
</dbReference>
<protein>
    <submittedName>
        <fullName evidence="13">Nanos-type domain-containing protein</fullName>
    </submittedName>
</protein>
<evidence type="ECO:0000256" key="4">
    <source>
        <dbReference type="ARBA" id="ARBA00022771"/>
    </source>
</evidence>
<comment type="similarity">
    <text evidence="8">Belongs to the nanos family.</text>
</comment>
<evidence type="ECO:0000313" key="13">
    <source>
        <dbReference type="WBParaSite" id="nOo.2.0.1.t02106-RA"/>
    </source>
</evidence>
<keyword evidence="9" id="KW-0732">Signal</keyword>
<dbReference type="InterPro" id="IPR038129">
    <property type="entry name" value="Nanos_sf"/>
</dbReference>
<evidence type="ECO:0000256" key="9">
    <source>
        <dbReference type="SAM" id="SignalP"/>
    </source>
</evidence>
<dbReference type="WBParaSite" id="nOo.2.0.1.t02106-RA">
    <property type="protein sequence ID" value="nOo.2.0.1.t02106-RA"/>
    <property type="gene ID" value="nOo.2.0.1.g02106"/>
</dbReference>
<dbReference type="PROSITE" id="PS51522">
    <property type="entry name" value="ZF_NANOS"/>
    <property type="match status" value="1"/>
</dbReference>
<dbReference type="GO" id="GO:0005737">
    <property type="term" value="C:cytoplasm"/>
    <property type="evidence" value="ECO:0007669"/>
    <property type="project" value="UniProtKB-SubCell"/>
</dbReference>
<keyword evidence="5" id="KW-0862">Zinc</keyword>
<keyword evidence="2" id="KW-0963">Cytoplasm</keyword>
<evidence type="ECO:0000256" key="5">
    <source>
        <dbReference type="ARBA" id="ARBA00022833"/>
    </source>
</evidence>
<dbReference type="InterPro" id="IPR008705">
    <property type="entry name" value="Nanos/Xcar2"/>
</dbReference>
<sequence>MLSIILLAIILLSIISGYIVIETITIVTTGRGCDDLNGQCLPNDRNESNEISLPKHLSEVRQAEAVDRDVMNRWPDGWMGRHFRNKTHCIDSNFQFISMSCEKETLNDSRRDELAILDRGISHFSTDMLTNSSFTNYAPRFGISSEERYSNTEDHAYNFSLNETAADIVNIWKPSVELNDSEVARSTTVAAPQNLKDAVPVTFTSSPSLSQLNSLQKNIITTDKKKQMSEKWYCVFCFNNSRFAYEKCGITINPELSGPWRTHLCKDSKGAVICPILAAHICRHCGATGKFAHTEKYCNSEKKRQNQRMKNLSLVH</sequence>
<keyword evidence="4 8" id="KW-0863">Zinc-finger</keyword>
<dbReference type="OrthoDB" id="5864971at2759"/>
<evidence type="ECO:0000313" key="11">
    <source>
        <dbReference type="EMBL" id="VDK65579.1"/>
    </source>
</evidence>
<dbReference type="AlphaFoldDB" id="A0A182E2A8"/>
<organism evidence="13">
    <name type="scientific">Onchocerca ochengi</name>
    <name type="common">Filarial nematode worm</name>
    <dbReference type="NCBI Taxonomy" id="42157"/>
    <lineage>
        <taxon>Eukaryota</taxon>
        <taxon>Metazoa</taxon>
        <taxon>Ecdysozoa</taxon>
        <taxon>Nematoda</taxon>
        <taxon>Chromadorea</taxon>
        <taxon>Rhabditida</taxon>
        <taxon>Spirurina</taxon>
        <taxon>Spiruromorpha</taxon>
        <taxon>Filarioidea</taxon>
        <taxon>Onchocercidae</taxon>
        <taxon>Onchocerca</taxon>
    </lineage>
</organism>
<reference evidence="11 12" key="2">
    <citation type="submission" date="2018-08" db="EMBL/GenBank/DDBJ databases">
        <authorList>
            <person name="Laetsch R D."/>
            <person name="Stevens L."/>
            <person name="Kumar S."/>
            <person name="Blaxter L. M."/>
        </authorList>
    </citation>
    <scope>NUCLEOTIDE SEQUENCE [LARGE SCALE GENOMIC DNA]</scope>
</reference>
<evidence type="ECO:0000256" key="3">
    <source>
        <dbReference type="ARBA" id="ARBA00022723"/>
    </source>
</evidence>
<name>A0A182E2A8_ONCOC</name>
<dbReference type="PANTHER" id="PTHR12887">
    <property type="entry name" value="NANOS PROTEIN"/>
    <property type="match status" value="1"/>
</dbReference>
<evidence type="ECO:0000313" key="12">
    <source>
        <dbReference type="Proteomes" id="UP000271087"/>
    </source>
</evidence>
<gene>
    <name evidence="11" type="ORF">NOO_LOCUS2106</name>
</gene>
<feature type="signal peptide" evidence="9">
    <location>
        <begin position="1"/>
        <end position="17"/>
    </location>
</feature>
<reference evidence="13" key="1">
    <citation type="submission" date="2016-06" db="UniProtKB">
        <authorList>
            <consortium name="WormBaseParasite"/>
        </authorList>
    </citation>
    <scope>IDENTIFICATION</scope>
</reference>
<proteinExistence type="inferred from homology"/>
<dbReference type="Pfam" id="PF05741">
    <property type="entry name" value="zf-nanos"/>
    <property type="match status" value="1"/>
</dbReference>
<dbReference type="EMBL" id="UYRW01000306">
    <property type="protein sequence ID" value="VDK65579.1"/>
    <property type="molecule type" value="Genomic_DNA"/>
</dbReference>
<keyword evidence="3" id="KW-0479">Metal-binding</keyword>
<dbReference type="Proteomes" id="UP000271087">
    <property type="component" value="Unassembled WGS sequence"/>
</dbReference>
<keyword evidence="12" id="KW-1185">Reference proteome</keyword>
<evidence type="ECO:0000256" key="1">
    <source>
        <dbReference type="ARBA" id="ARBA00004496"/>
    </source>
</evidence>
<dbReference type="Gene3D" id="4.10.60.30">
    <property type="entry name" value="Nanos, RNA-binding domain"/>
    <property type="match status" value="1"/>
</dbReference>
<accession>A0A182E2A8</accession>
<evidence type="ECO:0000259" key="10">
    <source>
        <dbReference type="PROSITE" id="PS51522"/>
    </source>
</evidence>
<evidence type="ECO:0000256" key="2">
    <source>
        <dbReference type="ARBA" id="ARBA00022490"/>
    </source>
</evidence>
<dbReference type="STRING" id="42157.A0A182E2A8"/>
<feature type="chain" id="PRO_5043137265" evidence="9">
    <location>
        <begin position="18"/>
        <end position="316"/>
    </location>
</feature>
<dbReference type="GO" id="GO:0006417">
    <property type="term" value="P:regulation of translation"/>
    <property type="evidence" value="ECO:0007669"/>
    <property type="project" value="UniProtKB-UniRule"/>
</dbReference>
<dbReference type="GO" id="GO:0008270">
    <property type="term" value="F:zinc ion binding"/>
    <property type="evidence" value="ECO:0007669"/>
    <property type="project" value="UniProtKB-KW"/>
</dbReference>
<keyword evidence="7 8" id="KW-0694">RNA-binding</keyword>
<evidence type="ECO:0000256" key="6">
    <source>
        <dbReference type="ARBA" id="ARBA00022845"/>
    </source>
</evidence>
<evidence type="ECO:0000256" key="7">
    <source>
        <dbReference type="ARBA" id="ARBA00022884"/>
    </source>
</evidence>
<dbReference type="GO" id="GO:0003723">
    <property type="term" value="F:RNA binding"/>
    <property type="evidence" value="ECO:0007669"/>
    <property type="project" value="UniProtKB-UniRule"/>
</dbReference>
<feature type="domain" description="Nanos-type" evidence="10">
    <location>
        <begin position="247"/>
        <end position="300"/>
    </location>
</feature>